<keyword evidence="2" id="KW-1185">Reference proteome</keyword>
<dbReference type="EMBL" id="CM045763">
    <property type="protein sequence ID" value="KAI8022071.1"/>
    <property type="molecule type" value="Genomic_DNA"/>
</dbReference>
<evidence type="ECO:0000313" key="2">
    <source>
        <dbReference type="Proteomes" id="UP001060215"/>
    </source>
</evidence>
<comment type="caution">
    <text evidence="1">The sequence shown here is derived from an EMBL/GenBank/DDBJ whole genome shotgun (WGS) entry which is preliminary data.</text>
</comment>
<organism evidence="1 2">
    <name type="scientific">Camellia lanceoleosa</name>
    <dbReference type="NCBI Taxonomy" id="1840588"/>
    <lineage>
        <taxon>Eukaryota</taxon>
        <taxon>Viridiplantae</taxon>
        <taxon>Streptophyta</taxon>
        <taxon>Embryophyta</taxon>
        <taxon>Tracheophyta</taxon>
        <taxon>Spermatophyta</taxon>
        <taxon>Magnoliopsida</taxon>
        <taxon>eudicotyledons</taxon>
        <taxon>Gunneridae</taxon>
        <taxon>Pentapetalae</taxon>
        <taxon>asterids</taxon>
        <taxon>Ericales</taxon>
        <taxon>Theaceae</taxon>
        <taxon>Camellia</taxon>
    </lineage>
</organism>
<proteinExistence type="predicted"/>
<protein>
    <submittedName>
        <fullName evidence="1">Uncharacterized protein</fullName>
    </submittedName>
</protein>
<name>A0ACC0IEC8_9ERIC</name>
<accession>A0ACC0IEC8</accession>
<reference evidence="1 2" key="1">
    <citation type="journal article" date="2022" name="Plant J.">
        <title>Chromosome-level genome of Camellia lanceoleosa provides a valuable resource for understanding genome evolution and self-incompatibility.</title>
        <authorList>
            <person name="Gong W."/>
            <person name="Xiao S."/>
            <person name="Wang L."/>
            <person name="Liao Z."/>
            <person name="Chang Y."/>
            <person name="Mo W."/>
            <person name="Hu G."/>
            <person name="Li W."/>
            <person name="Zhao G."/>
            <person name="Zhu H."/>
            <person name="Hu X."/>
            <person name="Ji K."/>
            <person name="Xiang X."/>
            <person name="Song Q."/>
            <person name="Yuan D."/>
            <person name="Jin S."/>
            <person name="Zhang L."/>
        </authorList>
    </citation>
    <scope>NUCLEOTIDE SEQUENCE [LARGE SCALE GENOMIC DNA]</scope>
    <source>
        <strain evidence="1">SQ_2022a</strain>
    </source>
</reference>
<sequence>MRGLLILLEDLNSQIMGSNSKTSVWFRRDLRIEDNPALAAALSSSSSSSSSALFFFSSITWKGLAGPEISKQLLNLSGIGAARPGGRGWGSYKVTGISASISSKPKSSYTRPDELVNSILSMVTQTDRGVLLARDEHNKWDVVYCSVPTSPRGGYMSAFSRLVFKTKEMIQFVEAPDTVRNRVPFFALRFLDGEVSLEGKLKALDGSAEVVTSCYSRWRVASQSQSVC</sequence>
<evidence type="ECO:0000313" key="1">
    <source>
        <dbReference type="EMBL" id="KAI8022071.1"/>
    </source>
</evidence>
<dbReference type="Proteomes" id="UP001060215">
    <property type="component" value="Chromosome 6"/>
</dbReference>
<gene>
    <name evidence="1" type="ORF">LOK49_LG03G02370</name>
</gene>